<name>A0ABW6ILD2_9CYAN</name>
<sequence length="75" mass="8417">MNTAQISTDGTHQIVILPEGFKVSGTEVYIKKVGSAIVLIAKDNPWQSLFESLEQFSDDFMTTREQPPLDVREAF</sequence>
<dbReference type="SUPFAM" id="SSF89447">
    <property type="entry name" value="AbrB/MazE/MraZ-like"/>
    <property type="match status" value="1"/>
</dbReference>
<dbReference type="PANTHER" id="PTHR37550">
    <property type="entry name" value="ANTITOXIN VAPB1"/>
    <property type="match status" value="1"/>
</dbReference>
<evidence type="ECO:0000313" key="1">
    <source>
        <dbReference type="EMBL" id="MFE4108360.1"/>
    </source>
</evidence>
<accession>A0ABW6ILD2</accession>
<organism evidence="1 2">
    <name type="scientific">Almyronema epifaneia S1</name>
    <dbReference type="NCBI Taxonomy" id="2991925"/>
    <lineage>
        <taxon>Bacteria</taxon>
        <taxon>Bacillati</taxon>
        <taxon>Cyanobacteriota</taxon>
        <taxon>Cyanophyceae</taxon>
        <taxon>Nodosilineales</taxon>
        <taxon>Nodosilineaceae</taxon>
        <taxon>Almyronema</taxon>
        <taxon>Almyronema epifaneia</taxon>
    </lineage>
</organism>
<dbReference type="EMBL" id="JBHZOL010000105">
    <property type="protein sequence ID" value="MFE4108360.1"/>
    <property type="molecule type" value="Genomic_DNA"/>
</dbReference>
<keyword evidence="2" id="KW-1185">Reference proteome</keyword>
<dbReference type="RefSeq" id="WP_377967990.1">
    <property type="nucleotide sequence ID" value="NZ_JBHZOL010000105.1"/>
</dbReference>
<comment type="caution">
    <text evidence="1">The sequence shown here is derived from an EMBL/GenBank/DDBJ whole genome shotgun (WGS) entry which is preliminary data.</text>
</comment>
<dbReference type="InterPro" id="IPR037914">
    <property type="entry name" value="SpoVT-AbrB_sf"/>
</dbReference>
<dbReference type="InterPro" id="IPR051734">
    <property type="entry name" value="VapB_TA_antitoxins"/>
</dbReference>
<evidence type="ECO:0000313" key="2">
    <source>
        <dbReference type="Proteomes" id="UP001600165"/>
    </source>
</evidence>
<protein>
    <submittedName>
        <fullName evidence="1">Antitoxin</fullName>
    </submittedName>
</protein>
<gene>
    <name evidence="1" type="ORF">ACFVKH_18920</name>
</gene>
<dbReference type="PANTHER" id="PTHR37550:SF3">
    <property type="entry name" value="ANTITOXIN VAPB1"/>
    <property type="match status" value="1"/>
</dbReference>
<reference evidence="1 2" key="1">
    <citation type="submission" date="2024-10" db="EMBL/GenBank/DDBJ databases">
        <authorList>
            <person name="Ratan Roy A."/>
            <person name="Morales Sandoval P.H."/>
            <person name="De Los Santos Villalobos S."/>
            <person name="Chakraborty S."/>
            <person name="Mukherjee J."/>
        </authorList>
    </citation>
    <scope>NUCLEOTIDE SEQUENCE [LARGE SCALE GENOMIC DNA]</scope>
    <source>
        <strain evidence="1 2">S1</strain>
    </source>
</reference>
<dbReference type="Proteomes" id="UP001600165">
    <property type="component" value="Unassembled WGS sequence"/>
</dbReference>
<proteinExistence type="predicted"/>